<gene>
    <name evidence="2" type="ORF">NSPWAT_0523</name>
</gene>
<reference evidence="2 3" key="1">
    <citation type="submission" date="2022-09" db="EMBL/GenBank/DDBJ databases">
        <authorList>
            <person name="Kop L."/>
        </authorList>
    </citation>
    <scope>NUCLEOTIDE SEQUENCE [LARGE SCALE GENOMIC DNA]</scope>
    <source>
        <strain evidence="2 3">347</strain>
    </source>
</reference>
<evidence type="ECO:0000256" key="1">
    <source>
        <dbReference type="SAM" id="MobiDB-lite"/>
    </source>
</evidence>
<accession>A0ABN8VWT5</accession>
<evidence type="ECO:0000313" key="2">
    <source>
        <dbReference type="EMBL" id="CAI2717382.1"/>
    </source>
</evidence>
<evidence type="ECO:0000313" key="3">
    <source>
        <dbReference type="Proteomes" id="UP001157733"/>
    </source>
</evidence>
<organism evidence="2 3">
    <name type="scientific">Nitrospina watsonii</name>
    <dbReference type="NCBI Taxonomy" id="1323948"/>
    <lineage>
        <taxon>Bacteria</taxon>
        <taxon>Pseudomonadati</taxon>
        <taxon>Nitrospinota/Tectimicrobiota group</taxon>
        <taxon>Nitrospinota</taxon>
        <taxon>Nitrospinia</taxon>
        <taxon>Nitrospinales</taxon>
        <taxon>Nitrospinaceae</taxon>
        <taxon>Nitrospina</taxon>
    </lineage>
</organism>
<dbReference type="EMBL" id="OX336137">
    <property type="protein sequence ID" value="CAI2717382.1"/>
    <property type="molecule type" value="Genomic_DNA"/>
</dbReference>
<name>A0ABN8VWT5_9BACT</name>
<keyword evidence="3" id="KW-1185">Reference proteome</keyword>
<dbReference type="Proteomes" id="UP001157733">
    <property type="component" value="Chromosome"/>
</dbReference>
<feature type="region of interest" description="Disordered" evidence="1">
    <location>
        <begin position="1"/>
        <end position="24"/>
    </location>
</feature>
<proteinExistence type="predicted"/>
<sequence>MERNPYSRVATTNNTSPHSPPWKGGEYNLRALTIVGLATHKPVPARELGRARRGANRI</sequence>
<protein>
    <submittedName>
        <fullName evidence="2">Uncharacterized protein</fullName>
    </submittedName>
</protein>